<name>A0A381UVS4_9ZZZZ</name>
<dbReference type="AlphaFoldDB" id="A0A381UVS4"/>
<accession>A0A381UVS4</accession>
<gene>
    <name evidence="1" type="ORF">METZ01_LOCUS83897</name>
</gene>
<evidence type="ECO:0000313" key="1">
    <source>
        <dbReference type="EMBL" id="SVA31043.1"/>
    </source>
</evidence>
<organism evidence="1">
    <name type="scientific">marine metagenome</name>
    <dbReference type="NCBI Taxonomy" id="408172"/>
    <lineage>
        <taxon>unclassified sequences</taxon>
        <taxon>metagenomes</taxon>
        <taxon>ecological metagenomes</taxon>
    </lineage>
</organism>
<sequence>MGWQDILTRNIGWKITSLLLAVLTWSTIKTIQTGNNPDRLKAKTLSTQEMVDNAFDPESLTKKPNSTNQVRIIKAYDIRILRSPDDTRQYIVEPAKVTVSLESDSNPLPNLSDPSSVKVVIDPSNIPVDIVETNVSVTVF</sequence>
<feature type="non-terminal residue" evidence="1">
    <location>
        <position position="140"/>
    </location>
</feature>
<proteinExistence type="predicted"/>
<reference evidence="1" key="1">
    <citation type="submission" date="2018-05" db="EMBL/GenBank/DDBJ databases">
        <authorList>
            <person name="Lanie J.A."/>
            <person name="Ng W.-L."/>
            <person name="Kazmierczak K.M."/>
            <person name="Andrzejewski T.M."/>
            <person name="Davidsen T.M."/>
            <person name="Wayne K.J."/>
            <person name="Tettelin H."/>
            <person name="Glass J.I."/>
            <person name="Rusch D."/>
            <person name="Podicherti R."/>
            <person name="Tsui H.-C.T."/>
            <person name="Winkler M.E."/>
        </authorList>
    </citation>
    <scope>NUCLEOTIDE SEQUENCE</scope>
</reference>
<dbReference type="EMBL" id="UINC01007034">
    <property type="protein sequence ID" value="SVA31043.1"/>
    <property type="molecule type" value="Genomic_DNA"/>
</dbReference>
<protein>
    <submittedName>
        <fullName evidence="1">Uncharacterized protein</fullName>
    </submittedName>
</protein>